<geneLocation type="chloroplast" evidence="14"/>
<dbReference type="Pfam" id="PF08545">
    <property type="entry name" value="ACP_syn_III"/>
    <property type="match status" value="1"/>
</dbReference>
<dbReference type="FunFam" id="3.40.47.10:FF:000004">
    <property type="entry name" value="3-oxoacyl-[acyl-carrier-protein] synthase 3"/>
    <property type="match status" value="1"/>
</dbReference>
<evidence type="ECO:0000313" key="14">
    <source>
        <dbReference type="EMBL" id="SCW22701.1"/>
    </source>
</evidence>
<feature type="domain" description="Beta-ketoacyl-[acyl-carrier-protein] synthase III N-terminal" evidence="13">
    <location>
        <begin position="111"/>
        <end position="188"/>
    </location>
</feature>
<dbReference type="GO" id="GO:0009507">
    <property type="term" value="C:chloroplast"/>
    <property type="evidence" value="ECO:0007669"/>
    <property type="project" value="UniProtKB-SubCell"/>
</dbReference>
<feature type="domain" description="Beta-ketoacyl-[acyl-carrier-protein] synthase III C-terminal" evidence="12">
    <location>
        <begin position="246"/>
        <end position="335"/>
    </location>
</feature>
<evidence type="ECO:0000259" key="12">
    <source>
        <dbReference type="Pfam" id="PF08541"/>
    </source>
</evidence>
<dbReference type="NCBIfam" id="NF006829">
    <property type="entry name" value="PRK09352.1"/>
    <property type="match status" value="1"/>
</dbReference>
<dbReference type="RefSeq" id="YP_009314447.1">
    <property type="nucleotide sequence ID" value="NC_031662.1"/>
</dbReference>
<feature type="active site" evidence="11">
    <location>
        <position position="292"/>
    </location>
</feature>
<comment type="subunit">
    <text evidence="11">Homodimer.</text>
</comment>
<evidence type="ECO:0000256" key="2">
    <source>
        <dbReference type="ARBA" id="ARBA00008642"/>
    </source>
</evidence>
<evidence type="ECO:0000256" key="8">
    <source>
        <dbReference type="ARBA" id="ARBA00023160"/>
    </source>
</evidence>
<keyword evidence="14" id="KW-0934">Plastid</keyword>
<keyword evidence="4 11" id="KW-0444">Lipid biosynthesis</keyword>
<comment type="pathway">
    <text evidence="1 11">Lipid metabolism; fatty acid biosynthesis.</text>
</comment>
<evidence type="ECO:0000256" key="1">
    <source>
        <dbReference type="ARBA" id="ARBA00005194"/>
    </source>
</evidence>
<reference evidence="14" key="1">
    <citation type="submission" date="2016-10" db="EMBL/GenBank/DDBJ databases">
        <title>Chloroplast genomes as a tool to resolve red algal phylogenies: a case study in the Nemaliales.</title>
        <authorList>
            <person name="Costa J.F."/>
            <person name="Lin S.M."/>
            <person name="Macaya E.C."/>
            <person name="Fernandez-Garcia C."/>
            <person name="Verbruggen H."/>
        </authorList>
    </citation>
    <scope>NUCLEOTIDE SEQUENCE</scope>
    <source>
        <strain evidence="14">J.0256</strain>
    </source>
</reference>
<evidence type="ECO:0000256" key="7">
    <source>
        <dbReference type="ARBA" id="ARBA00023098"/>
    </source>
</evidence>
<keyword evidence="11" id="KW-0511">Multifunctional enzyme</keyword>
<comment type="catalytic activity">
    <reaction evidence="9 11">
        <text>malonyl-[ACP] + acetyl-CoA + H(+) = 3-oxobutanoyl-[ACP] + CO2 + CoA</text>
        <dbReference type="Rhea" id="RHEA:12080"/>
        <dbReference type="Rhea" id="RHEA-COMP:9623"/>
        <dbReference type="Rhea" id="RHEA-COMP:9625"/>
        <dbReference type="ChEBI" id="CHEBI:15378"/>
        <dbReference type="ChEBI" id="CHEBI:16526"/>
        <dbReference type="ChEBI" id="CHEBI:57287"/>
        <dbReference type="ChEBI" id="CHEBI:57288"/>
        <dbReference type="ChEBI" id="CHEBI:78449"/>
        <dbReference type="ChEBI" id="CHEBI:78450"/>
        <dbReference type="EC" id="2.3.1.180"/>
    </reaction>
</comment>
<dbReference type="InterPro" id="IPR016039">
    <property type="entry name" value="Thiolase-like"/>
</dbReference>
<dbReference type="PANTHER" id="PTHR43091:SF1">
    <property type="entry name" value="BETA-KETOACYL-[ACYL-CARRIER-PROTEIN] SYNTHASE III, CHLOROPLASTIC"/>
    <property type="match status" value="1"/>
</dbReference>
<evidence type="ECO:0000256" key="5">
    <source>
        <dbReference type="ARBA" id="ARBA00022679"/>
    </source>
</evidence>
<dbReference type="PANTHER" id="PTHR43091">
    <property type="entry name" value="3-OXOACYL-[ACYL-CARRIER-PROTEIN] SYNTHASE"/>
    <property type="match status" value="1"/>
</dbReference>
<dbReference type="EC" id="2.3.1.180" evidence="3 11"/>
<keyword evidence="5 11" id="KW-0808">Transferase</keyword>
<evidence type="ECO:0000256" key="11">
    <source>
        <dbReference type="HAMAP-Rule" id="MF_01815"/>
    </source>
</evidence>
<evidence type="ECO:0000259" key="13">
    <source>
        <dbReference type="Pfam" id="PF08545"/>
    </source>
</evidence>
<dbReference type="GO" id="GO:0006633">
    <property type="term" value="P:fatty acid biosynthetic process"/>
    <property type="evidence" value="ECO:0007669"/>
    <property type="project" value="UniProtKB-UniRule"/>
</dbReference>
<keyword evidence="6 11" id="KW-0276">Fatty acid metabolism</keyword>
<dbReference type="InterPro" id="IPR013751">
    <property type="entry name" value="ACP_syn_III_N"/>
</dbReference>
<proteinExistence type="inferred from homology"/>
<keyword evidence="14" id="KW-0150">Chloroplast</keyword>
<evidence type="ECO:0000256" key="3">
    <source>
        <dbReference type="ARBA" id="ARBA00012333"/>
    </source>
</evidence>
<dbReference type="AlphaFoldDB" id="A0A1G4NVI2"/>
<gene>
    <name evidence="11 14" type="primary">fabH</name>
    <name evidence="14" type="ORF">J0256_31</name>
</gene>
<dbReference type="NCBIfam" id="TIGR00747">
    <property type="entry name" value="fabH"/>
    <property type="match status" value="1"/>
</dbReference>
<protein>
    <recommendedName>
        <fullName evidence="3 11">Beta-ketoacyl-[acyl-carrier-protein] synthase III</fullName>
        <shortName evidence="11">Beta-ketoacyl-ACP synthase III</shortName>
        <shortName evidence="11">KAS III</shortName>
        <ecNumber evidence="3 11">2.3.1.180</ecNumber>
    </recommendedName>
    <alternativeName>
        <fullName evidence="11">3-oxoacyl-[acyl-carrier-protein] synthase 3</fullName>
    </alternativeName>
    <alternativeName>
        <fullName evidence="11">3-oxoacyl-[acyl-carrier-protein] synthase III</fullName>
    </alternativeName>
</protein>
<dbReference type="GO" id="GO:0033818">
    <property type="term" value="F:beta-ketoacyl-acyl-carrier-protein synthase III activity"/>
    <property type="evidence" value="ECO:0007669"/>
    <property type="project" value="UniProtKB-UniRule"/>
</dbReference>
<keyword evidence="7 11" id="KW-0443">Lipid metabolism</keyword>
<dbReference type="InterPro" id="IPR013747">
    <property type="entry name" value="ACP_syn_III_C"/>
</dbReference>
<feature type="region of interest" description="ACP-binding" evidence="11">
    <location>
        <begin position="263"/>
        <end position="267"/>
    </location>
</feature>
<keyword evidence="11" id="KW-0012">Acyltransferase</keyword>
<dbReference type="GO" id="GO:0004315">
    <property type="term" value="F:3-oxoacyl-[acyl-carrier-protein] synthase activity"/>
    <property type="evidence" value="ECO:0007669"/>
    <property type="project" value="InterPro"/>
</dbReference>
<evidence type="ECO:0000256" key="9">
    <source>
        <dbReference type="ARBA" id="ARBA00052419"/>
    </source>
</evidence>
<dbReference type="UniPathway" id="UPA00094"/>
<accession>A0A1G4NVI2</accession>
<organism evidence="14">
    <name type="scientific">Liagoropsis maxima</name>
    <dbReference type="NCBI Taxonomy" id="1653392"/>
    <lineage>
        <taxon>Eukaryota</taxon>
        <taxon>Rhodophyta</taxon>
        <taxon>Florideophyceae</taxon>
        <taxon>Nemaliophycidae</taxon>
        <taxon>Nemaliales</taxon>
        <taxon>Liagoraceae</taxon>
        <taxon>Liagoropsis</taxon>
    </lineage>
</organism>
<comment type="function">
    <text evidence="11">Catalyzes the condensation reaction of fatty acid synthesis by the addition to an acyl acceptor of two carbons from malonyl-ACP. Catalyzes the first condensation reaction which initiates fatty acid synthesis and may therefore play a role in governing the total rate of fatty acid production. Possesses both acetoacetyl-ACP synthase and acetyl transacylase activities. Its substrate specificity determines the biosynthesis of branched-chain and/or straight-chain of fatty acids.</text>
</comment>
<dbReference type="Gene3D" id="3.40.47.10">
    <property type="match status" value="1"/>
</dbReference>
<dbReference type="HAMAP" id="MF_01815">
    <property type="entry name" value="FabH"/>
    <property type="match status" value="1"/>
</dbReference>
<comment type="similarity">
    <text evidence="2 11">Belongs to the thiolase-like superfamily. FabH family.</text>
</comment>
<name>A0A1G4NVI2_9FLOR</name>
<dbReference type="EMBL" id="LT622870">
    <property type="protein sequence ID" value="SCW22701.1"/>
    <property type="molecule type" value="Genomic_DNA"/>
</dbReference>
<sequence>MNSSAMNGAHILSTGSAVPSICISNEYLSNTISTSDEWISTRTGIKERRLLPKDKSIIDLATEASLSALQKGLIKAENLDLIILATSSQNDLFGSASQLQASLGAKHAVAFDITAACSGFLIGLITASQFIRTGAYKNILVVGADILSRWVNWTDRRTCILFGDAAGAVILQYNQTNDLLNFQLDSNGNDFHQLSIPYTQTQIHKNTVESLYTYPQGGKYNYLTMNGKEVYKFAVSQVPISIEECLKKAELSTDDISWLVLHQANQRILEAVANKLDIPMTKVISNIKYYGNTSAASIPLALDEAFNSGYICNGDIIVIAGFGAGLTWGTTIIKWHAIH</sequence>
<reference evidence="14" key="2">
    <citation type="submission" date="2016-10" db="EMBL/GenBank/DDBJ databases">
        <authorList>
            <person name="de Groot N.N."/>
        </authorList>
    </citation>
    <scope>NUCLEOTIDE SEQUENCE</scope>
    <source>
        <strain evidence="14">J.0256</strain>
    </source>
</reference>
<evidence type="ECO:0000256" key="10">
    <source>
        <dbReference type="ARBA" id="ARBA00057449"/>
    </source>
</evidence>
<comment type="function">
    <text evidence="10">Catalyzes the condensation reaction of fatty acid synthesis by the addition to an acyl acceptor of two carbons from malonyl-ACP. KAS III catalyzes the first condensation reaction which initiates fatty acid synthesis and may therefore play a role in governing the total rate of fatty acid production. Possesses both acetoacetyl-ACP synthase and acetyl transacylase activities.</text>
</comment>
<feature type="active site" evidence="11">
    <location>
        <position position="262"/>
    </location>
</feature>
<comment type="domain">
    <text evidence="11">The last Arg residue of the ACP-binding site is essential for the weak association between ACP/AcpP and FabH.</text>
</comment>
<evidence type="ECO:0000256" key="6">
    <source>
        <dbReference type="ARBA" id="ARBA00022832"/>
    </source>
</evidence>
<evidence type="ECO:0000256" key="4">
    <source>
        <dbReference type="ARBA" id="ARBA00022516"/>
    </source>
</evidence>
<dbReference type="Pfam" id="PF08541">
    <property type="entry name" value="ACP_syn_III_C"/>
    <property type="match status" value="1"/>
</dbReference>
<dbReference type="InterPro" id="IPR004655">
    <property type="entry name" value="FabH"/>
</dbReference>
<feature type="active site" evidence="11">
    <location>
        <position position="117"/>
    </location>
</feature>
<keyword evidence="8 11" id="KW-0275">Fatty acid biosynthesis</keyword>
<dbReference type="GeneID" id="30000847"/>
<dbReference type="CDD" id="cd00830">
    <property type="entry name" value="KAS_III"/>
    <property type="match status" value="1"/>
</dbReference>
<comment type="subcellular location">
    <subcellularLocation>
        <location evidence="11">Plastid</location>
        <location evidence="11">Chloroplast</location>
    </subcellularLocation>
</comment>
<dbReference type="SUPFAM" id="SSF53901">
    <property type="entry name" value="Thiolase-like"/>
    <property type="match status" value="1"/>
</dbReference>